<organism evidence="2 3">
    <name type="scientific">Anaerotruncus massiliensis</name>
    <name type="common">ex Liu et al. 2021</name>
    <dbReference type="NCBI Taxonomy" id="2321404"/>
    <lineage>
        <taxon>Bacteria</taxon>
        <taxon>Bacillati</taxon>
        <taxon>Bacillota</taxon>
        <taxon>Clostridia</taxon>
        <taxon>Eubacteriales</taxon>
        <taxon>Oscillospiraceae</taxon>
        <taxon>Anaerotruncus</taxon>
    </lineage>
</organism>
<dbReference type="RefSeq" id="WP_121587664.1">
    <property type="nucleotide sequence ID" value="NZ_RCHT01000049.1"/>
</dbReference>
<feature type="transmembrane region" description="Helical" evidence="1">
    <location>
        <begin position="12"/>
        <end position="35"/>
    </location>
</feature>
<reference evidence="2 3" key="1">
    <citation type="submission" date="2018-10" db="EMBL/GenBank/DDBJ databases">
        <title>Anaerotruncus faecis sp. nov., isolated from human feces.</title>
        <authorList>
            <person name="Wang Y.-J."/>
        </authorList>
    </citation>
    <scope>NUCLEOTIDE SEQUENCE [LARGE SCALE GENOMIC DNA]</scope>
    <source>
        <strain evidence="2 3">22A2-44</strain>
    </source>
</reference>
<dbReference type="GO" id="GO:0016829">
    <property type="term" value="F:lyase activity"/>
    <property type="evidence" value="ECO:0007669"/>
    <property type="project" value="InterPro"/>
</dbReference>
<dbReference type="InterPro" id="IPR005661">
    <property type="entry name" value="OadB_MmdB"/>
</dbReference>
<keyword evidence="1" id="KW-1133">Transmembrane helix</keyword>
<accession>A0A498CVN8</accession>
<proteinExistence type="predicted"/>
<name>A0A498CVN8_9FIRM</name>
<sequence>MKGKTLYRAVKIGTIACAALAMLILLGRRLLFWWADRLLGESVQFHIAEGAGSIAIIGGADGPTAIYTTTNILPPMLLAGVLTALSVVGCVVLILLRRKNK</sequence>
<comment type="caution">
    <text evidence="2">The sequence shown here is derived from an EMBL/GenBank/DDBJ whole genome shotgun (WGS) entry which is preliminary data.</text>
</comment>
<evidence type="ECO:0008006" key="4">
    <source>
        <dbReference type="Google" id="ProtNLM"/>
    </source>
</evidence>
<dbReference type="EMBL" id="RCHT01000049">
    <property type="protein sequence ID" value="RLL06978.1"/>
    <property type="molecule type" value="Genomic_DNA"/>
</dbReference>
<feature type="transmembrane region" description="Helical" evidence="1">
    <location>
        <begin position="76"/>
        <end position="96"/>
    </location>
</feature>
<dbReference type="AlphaFoldDB" id="A0A498CVN8"/>
<evidence type="ECO:0000256" key="1">
    <source>
        <dbReference type="SAM" id="Phobius"/>
    </source>
</evidence>
<protein>
    <recommendedName>
        <fullName evidence="4">Oxaloacetate decarboxylase</fullName>
    </recommendedName>
</protein>
<keyword evidence="1" id="KW-0812">Transmembrane</keyword>
<dbReference type="Proteomes" id="UP000276301">
    <property type="component" value="Unassembled WGS sequence"/>
</dbReference>
<evidence type="ECO:0000313" key="2">
    <source>
        <dbReference type="EMBL" id="RLL06978.1"/>
    </source>
</evidence>
<evidence type="ECO:0000313" key="3">
    <source>
        <dbReference type="Proteomes" id="UP000276301"/>
    </source>
</evidence>
<keyword evidence="3" id="KW-1185">Reference proteome</keyword>
<keyword evidence="1" id="KW-0472">Membrane</keyword>
<dbReference type="Pfam" id="PF03977">
    <property type="entry name" value="OAD_beta"/>
    <property type="match status" value="1"/>
</dbReference>
<dbReference type="GO" id="GO:0006814">
    <property type="term" value="P:sodium ion transport"/>
    <property type="evidence" value="ECO:0007669"/>
    <property type="project" value="InterPro"/>
</dbReference>
<gene>
    <name evidence="2" type="ORF">D4A47_13375</name>
</gene>